<dbReference type="GO" id="GO:0008017">
    <property type="term" value="F:microtubule binding"/>
    <property type="evidence" value="ECO:0007669"/>
    <property type="project" value="InterPro"/>
</dbReference>
<evidence type="ECO:0000256" key="1">
    <source>
        <dbReference type="ARBA" id="ARBA00006187"/>
    </source>
</evidence>
<name>A0A8S1INI4_9CHLO</name>
<feature type="region of interest" description="Disordered" evidence="2">
    <location>
        <begin position="545"/>
        <end position="597"/>
    </location>
</feature>
<comment type="caution">
    <text evidence="3">The sequence shown here is derived from an EMBL/GenBank/DDBJ whole genome shotgun (WGS) entry which is preliminary data.</text>
</comment>
<evidence type="ECO:0000256" key="2">
    <source>
        <dbReference type="SAM" id="MobiDB-lite"/>
    </source>
</evidence>
<dbReference type="EMBL" id="CAJHUC010000525">
    <property type="protein sequence ID" value="CAD7696670.1"/>
    <property type="molecule type" value="Genomic_DNA"/>
</dbReference>
<dbReference type="OrthoDB" id="642895at2759"/>
<accession>A0A8S1INI4</accession>
<feature type="compositionally biased region" description="Basic and acidic residues" evidence="2">
    <location>
        <begin position="581"/>
        <end position="592"/>
    </location>
</feature>
<dbReference type="GO" id="GO:0005737">
    <property type="term" value="C:cytoplasm"/>
    <property type="evidence" value="ECO:0007669"/>
    <property type="project" value="TreeGrafter"/>
</dbReference>
<feature type="compositionally biased region" description="Polar residues" evidence="2">
    <location>
        <begin position="567"/>
        <end position="579"/>
    </location>
</feature>
<dbReference type="PANTHER" id="PTHR19321:SF41">
    <property type="entry name" value="FASCETTO-RELATED"/>
    <property type="match status" value="1"/>
</dbReference>
<feature type="region of interest" description="Disordered" evidence="2">
    <location>
        <begin position="626"/>
        <end position="740"/>
    </location>
</feature>
<feature type="region of interest" description="Disordered" evidence="2">
    <location>
        <begin position="1"/>
        <end position="28"/>
    </location>
</feature>
<reference evidence="3" key="1">
    <citation type="submission" date="2020-12" db="EMBL/GenBank/DDBJ databases">
        <authorList>
            <person name="Iha C."/>
        </authorList>
    </citation>
    <scope>NUCLEOTIDE SEQUENCE</scope>
</reference>
<dbReference type="Proteomes" id="UP000708148">
    <property type="component" value="Unassembled WGS sequence"/>
</dbReference>
<gene>
    <name evidence="3" type="ORF">OSTQU699_LOCUS2031</name>
</gene>
<evidence type="ECO:0000313" key="3">
    <source>
        <dbReference type="EMBL" id="CAD7696670.1"/>
    </source>
</evidence>
<sequence length="772" mass="85061">MSSTPHARSGSFLSSLLEGGGPEGSGLRTGAQLEAYAATCRESSGRLAAIWDDVGIPRADQEREVEQVWAAATEAWTAAVARAEAHRSSLVARVEDALREVDKLREEMGEEVPPESPAVRARERGSCESLRFESALGGGTLKARYDGAVELLEDWRSRREARVQEFEALQAETHALKARLGHPVLPSTPSKHAKADITRANMEYLRGVLSTCHSERIRKERDLESMLGTLRKLCMELGEDDVEAASSAHPSLALYWQSMPALAPRGQSFGSASDAFDTARQEQPEIDLCDETFTALGVKIDELKHLRDLRDQQARDLTELLASLWAALDTPTDDIDRGIFTRLMEGSTRLHAKSIERCVTEVNRLEKFKTQHLEDRINAKVIELQELCIETHLPMPDLSPLLGEGYDPTEGFRATESNVGQIADVMAKIARMVAEVQLIVQRRSKIIEMILDLEASRQEADWLHSYENDSDRYKGRDCNRKLQRAIKAGRIRDKMPEKVEALRALITTWEQEEGYPFVFEDVDYCGEMLDGVLEEWNARMAEKAATRNNNRARRKAPVSGVGGEPTPRSQMSLTPQSMGERTPREAGRKRDGWCNSTRLSSANVRTLEASQAANTIHEKVNRMLKTPSPAQVEDGWAPPPTTGKRSGRPIVPRLSLPGVKPGVPPSPPRYSDMKPATDFFKASGGRSPANSHPPRSAPPGQRPASTPLVEMTSPQTSGDGDAGQVRPATTEPMQCDSPMEDAVQEAEVQDFAVQVSGVPNPIGDENGMDISA</sequence>
<dbReference type="GO" id="GO:0005819">
    <property type="term" value="C:spindle"/>
    <property type="evidence" value="ECO:0007669"/>
    <property type="project" value="TreeGrafter"/>
</dbReference>
<comment type="similarity">
    <text evidence="1">Belongs to the MAP65/ASE1 family.</text>
</comment>
<dbReference type="PANTHER" id="PTHR19321">
    <property type="entry name" value="PROTEIN REGULATOR OF CYTOKINESIS 1 PRC1-RELATED"/>
    <property type="match status" value="1"/>
</dbReference>
<protein>
    <submittedName>
        <fullName evidence="3">Uncharacterized protein</fullName>
    </submittedName>
</protein>
<keyword evidence="4" id="KW-1185">Reference proteome</keyword>
<dbReference type="AlphaFoldDB" id="A0A8S1INI4"/>
<organism evidence="3 4">
    <name type="scientific">Ostreobium quekettii</name>
    <dbReference type="NCBI Taxonomy" id="121088"/>
    <lineage>
        <taxon>Eukaryota</taxon>
        <taxon>Viridiplantae</taxon>
        <taxon>Chlorophyta</taxon>
        <taxon>core chlorophytes</taxon>
        <taxon>Ulvophyceae</taxon>
        <taxon>TCBD clade</taxon>
        <taxon>Bryopsidales</taxon>
        <taxon>Ostreobineae</taxon>
        <taxon>Ostreobiaceae</taxon>
        <taxon>Ostreobium</taxon>
    </lineage>
</organism>
<evidence type="ECO:0000313" key="4">
    <source>
        <dbReference type="Proteomes" id="UP000708148"/>
    </source>
</evidence>
<dbReference type="InterPro" id="IPR007145">
    <property type="entry name" value="MAP65_Ase1_PRC1"/>
</dbReference>
<dbReference type="Gene3D" id="1.20.58.1520">
    <property type="match status" value="1"/>
</dbReference>
<dbReference type="Pfam" id="PF03999">
    <property type="entry name" value="MAP65_ASE1"/>
    <property type="match status" value="1"/>
</dbReference>
<dbReference type="GO" id="GO:0000226">
    <property type="term" value="P:microtubule cytoskeleton organization"/>
    <property type="evidence" value="ECO:0007669"/>
    <property type="project" value="InterPro"/>
</dbReference>
<proteinExistence type="inferred from homology"/>